<keyword evidence="6" id="KW-1185">Reference proteome</keyword>
<dbReference type="SUPFAM" id="SSF53167">
    <property type="entry name" value="Purine and uridine phosphorylases"/>
    <property type="match status" value="1"/>
</dbReference>
<evidence type="ECO:0000256" key="1">
    <source>
        <dbReference type="ARBA" id="ARBA00022737"/>
    </source>
</evidence>
<protein>
    <recommendedName>
        <fullName evidence="7">Nucleoside phosphorylase domain-containing protein</fullName>
    </recommendedName>
</protein>
<dbReference type="GeneID" id="83199446"/>
<feature type="domain" description="Nephrocystin 3-like N-terminal" evidence="4">
    <location>
        <begin position="358"/>
        <end position="534"/>
    </location>
</feature>
<dbReference type="InterPro" id="IPR002110">
    <property type="entry name" value="Ankyrin_rpt"/>
</dbReference>
<dbReference type="EMBL" id="JAPQKS010000002">
    <property type="protein sequence ID" value="KAJ5247863.1"/>
    <property type="molecule type" value="Genomic_DNA"/>
</dbReference>
<evidence type="ECO:0000259" key="3">
    <source>
        <dbReference type="Pfam" id="PF01048"/>
    </source>
</evidence>
<dbReference type="OrthoDB" id="194358at2759"/>
<dbReference type="Proteomes" id="UP001150941">
    <property type="component" value="Unassembled WGS sequence"/>
</dbReference>
<dbReference type="InterPro" id="IPR000845">
    <property type="entry name" value="Nucleoside_phosphorylase_d"/>
</dbReference>
<reference evidence="5" key="2">
    <citation type="journal article" date="2023" name="IMA Fungus">
        <title>Comparative genomic study of the Penicillium genus elucidates a diverse pangenome and 15 lateral gene transfer events.</title>
        <authorList>
            <person name="Petersen C."/>
            <person name="Sorensen T."/>
            <person name="Nielsen M.R."/>
            <person name="Sondergaard T.E."/>
            <person name="Sorensen J.L."/>
            <person name="Fitzpatrick D.A."/>
            <person name="Frisvad J.C."/>
            <person name="Nielsen K.L."/>
        </authorList>
    </citation>
    <scope>NUCLEOTIDE SEQUENCE</scope>
    <source>
        <strain evidence="5">IBT 19713</strain>
    </source>
</reference>
<dbReference type="InterPro" id="IPR027417">
    <property type="entry name" value="P-loop_NTPase"/>
</dbReference>
<evidence type="ECO:0000259" key="4">
    <source>
        <dbReference type="Pfam" id="PF24883"/>
    </source>
</evidence>
<dbReference type="Gene3D" id="3.40.50.1580">
    <property type="entry name" value="Nucleoside phosphorylase domain"/>
    <property type="match status" value="1"/>
</dbReference>
<dbReference type="GO" id="GO:0009116">
    <property type="term" value="P:nucleoside metabolic process"/>
    <property type="evidence" value="ECO:0007669"/>
    <property type="project" value="InterPro"/>
</dbReference>
<dbReference type="Pfam" id="PF01048">
    <property type="entry name" value="PNP_UDP_1"/>
    <property type="match status" value="1"/>
</dbReference>
<keyword evidence="1" id="KW-0677">Repeat</keyword>
<comment type="caution">
    <text evidence="5">The sequence shown here is derived from an EMBL/GenBank/DDBJ whole genome shotgun (WGS) entry which is preliminary data.</text>
</comment>
<evidence type="ECO:0000256" key="2">
    <source>
        <dbReference type="PROSITE-ProRule" id="PRU00023"/>
    </source>
</evidence>
<dbReference type="Pfam" id="PF12796">
    <property type="entry name" value="Ank_2"/>
    <property type="match status" value="2"/>
</dbReference>
<dbReference type="SUPFAM" id="SSF48403">
    <property type="entry name" value="Ankyrin repeat"/>
    <property type="match status" value="1"/>
</dbReference>
<feature type="repeat" description="ANK" evidence="2">
    <location>
        <begin position="1058"/>
        <end position="1091"/>
    </location>
</feature>
<dbReference type="Gene3D" id="1.25.40.20">
    <property type="entry name" value="Ankyrin repeat-containing domain"/>
    <property type="match status" value="3"/>
</dbReference>
<accession>A0A9W9PJB4</accession>
<dbReference type="Pfam" id="PF24883">
    <property type="entry name" value="NPHP3_N"/>
    <property type="match status" value="1"/>
</dbReference>
<keyword evidence="2" id="KW-0040">ANK repeat</keyword>
<dbReference type="Gene3D" id="3.40.50.300">
    <property type="entry name" value="P-loop containing nucleotide triphosphate hydrolases"/>
    <property type="match status" value="1"/>
</dbReference>
<proteinExistence type="predicted"/>
<dbReference type="SUPFAM" id="SSF52540">
    <property type="entry name" value="P-loop containing nucleoside triphosphate hydrolases"/>
    <property type="match status" value="1"/>
</dbReference>
<name>A0A9W9PJB4_9EURO</name>
<evidence type="ECO:0000313" key="6">
    <source>
        <dbReference type="Proteomes" id="UP001150941"/>
    </source>
</evidence>
<dbReference type="SMART" id="SM00248">
    <property type="entry name" value="ANK"/>
    <property type="match status" value="7"/>
</dbReference>
<organism evidence="5 6">
    <name type="scientific">Penicillium chermesinum</name>
    <dbReference type="NCBI Taxonomy" id="63820"/>
    <lineage>
        <taxon>Eukaryota</taxon>
        <taxon>Fungi</taxon>
        <taxon>Dikarya</taxon>
        <taxon>Ascomycota</taxon>
        <taxon>Pezizomycotina</taxon>
        <taxon>Eurotiomycetes</taxon>
        <taxon>Eurotiomycetidae</taxon>
        <taxon>Eurotiales</taxon>
        <taxon>Aspergillaceae</taxon>
        <taxon>Penicillium</taxon>
    </lineage>
</organism>
<dbReference type="GO" id="GO:0003824">
    <property type="term" value="F:catalytic activity"/>
    <property type="evidence" value="ECO:0007669"/>
    <property type="project" value="InterPro"/>
</dbReference>
<sequence>MPIPPPSSREDFKITIICALTLEAKAVVQLFDAIYDESLDQYRKVPGDNNAYTLGSIGKYHVVLVYMPGAGKGYASSVATNVKRSYTCLELALVVGVCGGVPYTKSQTFPRQDIFLGDVIVSKGVVQYDLGRLYPTEFVRKNTALANLPRPRPEILSFLNKLEVGYDRLVNRLATYLTDVQKKFPSRYPGAEKDRLFSPEYGHRTRNCKCAEYTHCDNGIVARQRDHARHDQGVVVHFGLVASGDTVIMSAHDRDQISEIEDIIGFEMEGAGVWENLPCVVIKGVSDYADSHKTKEWQHFAAASAAACARSILDETPVYLPNPSISESGYEDDFYIESLTFPQAQFRLEEISSAHETTCEWITGRPEYLAWMSEESLPNHGGFFWMKGKPGAGKSTIMKYLLLNAKKRLRDTVLLSFFFHAQGTLLERSVMGMYRSLLHQLLHSRAPPDAKNTFLDVAKRLELQDGDLIWTKRDVKNLLSLTIKSLKGRHILFLIDAVDECDQTEVEDMTTFFQELGKSAVDHTVYLRICLASRHYPHITLDKGIELIVEDQQEHEEDLRKYVETKLKGGRSNVVQDIRNLICKRADGVFLWVMLVVRSLNEAFDRGNISALKKRLDEIPDGLDNLFTDILTRDQKDMHMLIFSLQLILFARRSLAENAERSRAKPRVRFIHESVRDFLLQRNGLSIIQSQSNDSKSFIGVSHDRLKQFCFDYISGALLLCQPCSGKEFLMLRDTPQGKRQDGSIQEAFPFLDYAIRKVLEHSDLAQAEGISQKVFLDAYSNRFSDFNHVYNAVEKYTTPQYKDDCSLLYFMAHRDLHYLIQVQVLGKSHAWDLGGQYLCPMGAAFRNGNMASVRALLGLQPDSQLQSSDVAVEPEMVSRMKQFFVELDGQTMQSKSEIKKSQELLFFALQGKCVSILRLLLFTNFVDFNEFLKNSGRTPLSWSILKREPGMVDFLVSEAKINIQAHINNADRIKRPLLRTAFRSTTEYDMIIPVGVDQWAKADRGILDILLRQDSLNLKCQDEDRKNAVHWAALANDEWSLKSLIKRGFDYEHCDYMGRDPLSHAAELGHVDIVKALLEIEGIEVDRRDETGRTPLIWAVNGSRDRPIGQTKLVVESLFRTNRVDFNARDNYLRSPLATAVSEAYPGSYPGGIEVLLSFASVDVNSRDLYGQTPLITACTRGNTRILECLLRCDRIDVDAQDIDGRTALSWAMGPLSFPRTASGYVSASSERWYSCIDAAKLLLASRRPDTGLADIWGHPPTWWEKAYKIFLTEVEGDRFQEKLMAGPSLQSLLEDSHYQPGGAALVQSMETETIKSEIQRFLDGKVKVKNHVEFDLRYKNVKFGTDSMLQGTEAKTLNL</sequence>
<dbReference type="InterPro" id="IPR053137">
    <property type="entry name" value="NLR-like"/>
</dbReference>
<dbReference type="PANTHER" id="PTHR46082">
    <property type="entry name" value="ATP/GTP-BINDING PROTEIN-RELATED"/>
    <property type="match status" value="1"/>
</dbReference>
<dbReference type="PANTHER" id="PTHR46082:SF6">
    <property type="entry name" value="AAA+ ATPASE DOMAIN-CONTAINING PROTEIN-RELATED"/>
    <property type="match status" value="1"/>
</dbReference>
<dbReference type="InterPro" id="IPR036770">
    <property type="entry name" value="Ankyrin_rpt-contain_sf"/>
</dbReference>
<feature type="domain" description="Nucleoside phosphorylase" evidence="3">
    <location>
        <begin position="13"/>
        <end position="307"/>
    </location>
</feature>
<evidence type="ECO:0000313" key="5">
    <source>
        <dbReference type="EMBL" id="KAJ5247863.1"/>
    </source>
</evidence>
<reference evidence="5" key="1">
    <citation type="submission" date="2022-11" db="EMBL/GenBank/DDBJ databases">
        <authorList>
            <person name="Petersen C."/>
        </authorList>
    </citation>
    <scope>NUCLEOTIDE SEQUENCE</scope>
    <source>
        <strain evidence="5">IBT 19713</strain>
    </source>
</reference>
<dbReference type="InterPro" id="IPR056884">
    <property type="entry name" value="NPHP3-like_N"/>
</dbReference>
<gene>
    <name evidence="5" type="ORF">N7468_002846</name>
</gene>
<dbReference type="RefSeq" id="XP_058335284.1">
    <property type="nucleotide sequence ID" value="XM_058472143.1"/>
</dbReference>
<dbReference type="InterPro" id="IPR035994">
    <property type="entry name" value="Nucleoside_phosphorylase_sf"/>
</dbReference>
<evidence type="ECO:0008006" key="7">
    <source>
        <dbReference type="Google" id="ProtNLM"/>
    </source>
</evidence>
<dbReference type="PROSITE" id="PS50088">
    <property type="entry name" value="ANK_REPEAT"/>
    <property type="match status" value="1"/>
</dbReference>